<keyword evidence="7" id="KW-1185">Reference proteome</keyword>
<comment type="caution">
    <text evidence="6">The sequence shown here is derived from an EMBL/GenBank/DDBJ whole genome shotgun (WGS) entry which is preliminary data.</text>
</comment>
<keyword evidence="2" id="KW-0238">DNA-binding</keyword>
<evidence type="ECO:0000256" key="1">
    <source>
        <dbReference type="ARBA" id="ARBA00023015"/>
    </source>
</evidence>
<dbReference type="Gene3D" id="1.10.10.60">
    <property type="entry name" value="Homeodomain-like"/>
    <property type="match status" value="1"/>
</dbReference>
<protein>
    <recommendedName>
        <fullName evidence="5">HTH araC/xylS-type domain-containing protein</fullName>
    </recommendedName>
</protein>
<keyword evidence="3" id="KW-0804">Transcription</keyword>
<feature type="domain" description="HTH araC/xylS-type" evidence="5">
    <location>
        <begin position="241"/>
        <end position="342"/>
    </location>
</feature>
<evidence type="ECO:0000256" key="3">
    <source>
        <dbReference type="ARBA" id="ARBA00023163"/>
    </source>
</evidence>
<proteinExistence type="predicted"/>
<dbReference type="RefSeq" id="WP_111250733.1">
    <property type="nucleotide sequence ID" value="NZ_QKWH01000004.1"/>
</dbReference>
<evidence type="ECO:0000313" key="6">
    <source>
        <dbReference type="EMBL" id="PZR53454.1"/>
    </source>
</evidence>
<evidence type="ECO:0000256" key="4">
    <source>
        <dbReference type="SAM" id="MobiDB-lite"/>
    </source>
</evidence>
<dbReference type="EMBL" id="QKWH01000004">
    <property type="protein sequence ID" value="PZR53454.1"/>
    <property type="molecule type" value="Genomic_DNA"/>
</dbReference>
<accession>A0A2W5Y5R6</accession>
<dbReference type="InterPro" id="IPR018060">
    <property type="entry name" value="HTH_AraC"/>
</dbReference>
<dbReference type="InterPro" id="IPR018062">
    <property type="entry name" value="HTH_AraC-typ_CS"/>
</dbReference>
<gene>
    <name evidence="6" type="ORF">DNL40_08080</name>
</gene>
<dbReference type="PANTHER" id="PTHR46796">
    <property type="entry name" value="HTH-TYPE TRANSCRIPTIONAL ACTIVATOR RHAS-RELATED"/>
    <property type="match status" value="1"/>
</dbReference>
<dbReference type="Pfam" id="PF12833">
    <property type="entry name" value="HTH_18"/>
    <property type="match status" value="1"/>
</dbReference>
<keyword evidence="1" id="KW-0805">Transcription regulation</keyword>
<dbReference type="Proteomes" id="UP000248783">
    <property type="component" value="Unassembled WGS sequence"/>
</dbReference>
<evidence type="ECO:0000313" key="7">
    <source>
        <dbReference type="Proteomes" id="UP000248783"/>
    </source>
</evidence>
<evidence type="ECO:0000259" key="5">
    <source>
        <dbReference type="PROSITE" id="PS01124"/>
    </source>
</evidence>
<dbReference type="GO" id="GO:0003700">
    <property type="term" value="F:DNA-binding transcription factor activity"/>
    <property type="evidence" value="ECO:0007669"/>
    <property type="project" value="InterPro"/>
</dbReference>
<dbReference type="InterPro" id="IPR035418">
    <property type="entry name" value="AraC-bd_2"/>
</dbReference>
<feature type="region of interest" description="Disordered" evidence="4">
    <location>
        <begin position="1"/>
        <end position="38"/>
    </location>
</feature>
<reference evidence="6 7" key="1">
    <citation type="submission" date="2018-06" db="EMBL/GenBank/DDBJ databases">
        <title>Whole genome sequencing of a novel hydrocarbon degrading bacterial strain, PW21 isolated from oil contaminated produced water sample.</title>
        <authorList>
            <person name="Nagkirti P."/>
            <person name="Shaikh A."/>
            <person name="Gowdaman V."/>
            <person name="Engineer A.E."/>
            <person name="Dagar S."/>
            <person name="Dhakephalkar P.K."/>
        </authorList>
    </citation>
    <scope>NUCLEOTIDE SEQUENCE [LARGE SCALE GENOMIC DNA]</scope>
    <source>
        <strain evidence="6 7">PW21</strain>
    </source>
</reference>
<dbReference type="PANTHER" id="PTHR46796:SF6">
    <property type="entry name" value="ARAC SUBFAMILY"/>
    <property type="match status" value="1"/>
</dbReference>
<dbReference type="PROSITE" id="PS00041">
    <property type="entry name" value="HTH_ARAC_FAMILY_1"/>
    <property type="match status" value="1"/>
</dbReference>
<dbReference type="PROSITE" id="PS01124">
    <property type="entry name" value="HTH_ARAC_FAMILY_2"/>
    <property type="match status" value="1"/>
</dbReference>
<dbReference type="Pfam" id="PF14525">
    <property type="entry name" value="AraC_binding_2"/>
    <property type="match status" value="1"/>
</dbReference>
<organism evidence="6 7">
    <name type="scientific">Xylanimonas oleitrophica</name>
    <dbReference type="NCBI Taxonomy" id="2607479"/>
    <lineage>
        <taxon>Bacteria</taxon>
        <taxon>Bacillati</taxon>
        <taxon>Actinomycetota</taxon>
        <taxon>Actinomycetes</taxon>
        <taxon>Micrococcales</taxon>
        <taxon>Promicromonosporaceae</taxon>
        <taxon>Xylanimonas</taxon>
    </lineage>
</organism>
<name>A0A2W5Y5R6_9MICO</name>
<dbReference type="GO" id="GO:0043565">
    <property type="term" value="F:sequence-specific DNA binding"/>
    <property type="evidence" value="ECO:0007669"/>
    <property type="project" value="InterPro"/>
</dbReference>
<dbReference type="InterPro" id="IPR050204">
    <property type="entry name" value="AraC_XylS_family_regulators"/>
</dbReference>
<dbReference type="SMART" id="SM00342">
    <property type="entry name" value="HTH_ARAC"/>
    <property type="match status" value="1"/>
</dbReference>
<evidence type="ECO:0000256" key="2">
    <source>
        <dbReference type="ARBA" id="ARBA00023125"/>
    </source>
</evidence>
<sequence length="352" mass="37117">MTVTAPAYRTTARRHPGTLGAAGVTPRRPAATTGPFAPEPRATATVREWRGAADLARFAQLVPTTAQPETFQLQSRTARFGDFDATYMVHGPLRFEPVPANFGHPARTLRLLVVLDGEVSLRTAGAHATLGRRDGALLLGWAPVAYTASAPARVVVVDVPADHGVLGGLPDSAPFVAGSAETALLSALAAFVLDLLRQDADALTPAVRAQVTDSLDSLVSGVVSALAVSGGGEWDRRSQRMDAVRYIAAHYADPDLNPTTLATHLGISKRSLQRLFEGERLSVSQWIQAKRVDQVLLRLRDPRYASTSLEDLAVLTGFGSALGLRRAVQAATGKAPSAVRAEALTDAVALAG</sequence>
<dbReference type="AlphaFoldDB" id="A0A2W5Y5R6"/>